<sequence>MKIAVLIKQVPGSDSAFRPSENEVWIEEMQIQYEMNESDAYALEEALLIKENQGSGEVVVVSMGPSARVPKVIREALAKGADRAIHVVEEGPLETDPYQIAKILSESVKSESFDLILSGLQSMDLGMGQTGVLLGSMLGMSTATLAMATEIKGDKIRVKRELESGWFQWVTLPLPACLSIQSGINTPRYPSLKGIMGAKKKEIKTINKADVQLNESLQTVNRIYSLKTDKKTEFIEGEPDSQVARLMDVLRSEVKVLGA</sequence>
<dbReference type="PANTHER" id="PTHR21294">
    <property type="entry name" value="ELECTRON TRANSFER FLAVOPROTEIN BETA-SUBUNIT"/>
    <property type="match status" value="1"/>
</dbReference>
<keyword evidence="2" id="KW-0813">Transport</keyword>
<evidence type="ECO:0000313" key="5">
    <source>
        <dbReference type="EMBL" id="SVB05204.1"/>
    </source>
</evidence>
<keyword evidence="3" id="KW-0249">Electron transport</keyword>
<gene>
    <name evidence="5" type="ORF">METZ01_LOCUS158058</name>
</gene>
<dbReference type="AlphaFoldDB" id="A0A382AV18"/>
<dbReference type="Pfam" id="PF01012">
    <property type="entry name" value="ETF"/>
    <property type="match status" value="1"/>
</dbReference>
<comment type="similarity">
    <text evidence="1">Belongs to the ETF beta-subunit/FixA family.</text>
</comment>
<organism evidence="5">
    <name type="scientific">marine metagenome</name>
    <dbReference type="NCBI Taxonomy" id="408172"/>
    <lineage>
        <taxon>unclassified sequences</taxon>
        <taxon>metagenomes</taxon>
        <taxon>ecological metagenomes</taxon>
    </lineage>
</organism>
<dbReference type="Gene3D" id="3.40.50.620">
    <property type="entry name" value="HUPs"/>
    <property type="match status" value="1"/>
</dbReference>
<dbReference type="InterPro" id="IPR014729">
    <property type="entry name" value="Rossmann-like_a/b/a_fold"/>
</dbReference>
<accession>A0A382AV18</accession>
<dbReference type="InterPro" id="IPR014730">
    <property type="entry name" value="ETF_a/b_N"/>
</dbReference>
<proteinExistence type="inferred from homology"/>
<dbReference type="SMART" id="SM00893">
    <property type="entry name" value="ETF"/>
    <property type="match status" value="1"/>
</dbReference>
<dbReference type="SUPFAM" id="SSF52402">
    <property type="entry name" value="Adenine nucleotide alpha hydrolases-like"/>
    <property type="match status" value="1"/>
</dbReference>
<dbReference type="PANTHER" id="PTHR21294:SF8">
    <property type="entry name" value="ELECTRON TRANSFER FLAVOPROTEIN SUBUNIT BETA"/>
    <property type="match status" value="1"/>
</dbReference>
<feature type="domain" description="Electron transfer flavoprotein alpha/beta-subunit N-terminal" evidence="4">
    <location>
        <begin position="23"/>
        <end position="215"/>
    </location>
</feature>
<evidence type="ECO:0000256" key="1">
    <source>
        <dbReference type="ARBA" id="ARBA00007557"/>
    </source>
</evidence>
<dbReference type="CDD" id="cd01714">
    <property type="entry name" value="ETF_beta"/>
    <property type="match status" value="1"/>
</dbReference>
<dbReference type="InterPro" id="IPR033948">
    <property type="entry name" value="ETF_beta_N"/>
</dbReference>
<dbReference type="InterPro" id="IPR012255">
    <property type="entry name" value="ETF_b"/>
</dbReference>
<reference evidence="5" key="1">
    <citation type="submission" date="2018-05" db="EMBL/GenBank/DDBJ databases">
        <authorList>
            <person name="Lanie J.A."/>
            <person name="Ng W.-L."/>
            <person name="Kazmierczak K.M."/>
            <person name="Andrzejewski T.M."/>
            <person name="Davidsen T.M."/>
            <person name="Wayne K.J."/>
            <person name="Tettelin H."/>
            <person name="Glass J.I."/>
            <person name="Rusch D."/>
            <person name="Podicherti R."/>
            <person name="Tsui H.-C.T."/>
            <person name="Winkler M.E."/>
        </authorList>
    </citation>
    <scope>NUCLEOTIDE SEQUENCE</scope>
</reference>
<evidence type="ECO:0000259" key="4">
    <source>
        <dbReference type="SMART" id="SM00893"/>
    </source>
</evidence>
<name>A0A382AV18_9ZZZZ</name>
<protein>
    <recommendedName>
        <fullName evidence="4">Electron transfer flavoprotein alpha/beta-subunit N-terminal domain-containing protein</fullName>
    </recommendedName>
</protein>
<evidence type="ECO:0000256" key="3">
    <source>
        <dbReference type="ARBA" id="ARBA00022982"/>
    </source>
</evidence>
<dbReference type="EMBL" id="UINC01026905">
    <property type="protein sequence ID" value="SVB05204.1"/>
    <property type="molecule type" value="Genomic_DNA"/>
</dbReference>
<dbReference type="PIRSF" id="PIRSF000090">
    <property type="entry name" value="Beta-ETF"/>
    <property type="match status" value="1"/>
</dbReference>
<dbReference type="GO" id="GO:0009055">
    <property type="term" value="F:electron transfer activity"/>
    <property type="evidence" value="ECO:0007669"/>
    <property type="project" value="InterPro"/>
</dbReference>
<evidence type="ECO:0000256" key="2">
    <source>
        <dbReference type="ARBA" id="ARBA00022448"/>
    </source>
</evidence>